<proteinExistence type="predicted"/>
<evidence type="ECO:0000313" key="2">
    <source>
        <dbReference type="Proteomes" id="UP000540989"/>
    </source>
</evidence>
<dbReference type="AlphaFoldDB" id="A0A7W8E344"/>
<evidence type="ECO:0000313" key="1">
    <source>
        <dbReference type="EMBL" id="MBB5057197.1"/>
    </source>
</evidence>
<organism evidence="1 2">
    <name type="scientific">Granulicella aggregans</name>
    <dbReference type="NCBI Taxonomy" id="474949"/>
    <lineage>
        <taxon>Bacteria</taxon>
        <taxon>Pseudomonadati</taxon>
        <taxon>Acidobacteriota</taxon>
        <taxon>Terriglobia</taxon>
        <taxon>Terriglobales</taxon>
        <taxon>Acidobacteriaceae</taxon>
        <taxon>Granulicella</taxon>
    </lineage>
</organism>
<sequence length="278" mass="30767">MAEPVKSGLMQATEIARQSDLRQSSNGVHYTAFGENNLENADLARIVQAVPATIASSLGRKAYYFVPLTLMDKPLDLEASLPLSSKSDDSDDPMIATTYTAELSDRAICHRDVRLAGTAGTAHEAGIDGVFISTRLLGDRFALAFEFFINVSHAFVDIAGIPKTFSDLVWEQAVADVRGETSRDAFESRELSKAKNVKTDARTLIDEKARNEYIEAAFSDAVAIYQLSLAIDFEYAELRERDYPLLAPKALADRLRAVAKLFPPNEGYEFAIRYKRRS</sequence>
<dbReference type="RefSeq" id="WP_184215759.1">
    <property type="nucleotide sequence ID" value="NZ_JACHIP010000002.1"/>
</dbReference>
<accession>A0A7W8E344</accession>
<protein>
    <submittedName>
        <fullName evidence="1">Uncharacterized protein</fullName>
    </submittedName>
</protein>
<name>A0A7W8E344_9BACT</name>
<reference evidence="1 2" key="1">
    <citation type="submission" date="2020-08" db="EMBL/GenBank/DDBJ databases">
        <title>Genomic Encyclopedia of Type Strains, Phase IV (KMG-V): Genome sequencing to study the core and pangenomes of soil and plant-associated prokaryotes.</title>
        <authorList>
            <person name="Whitman W."/>
        </authorList>
    </citation>
    <scope>NUCLEOTIDE SEQUENCE [LARGE SCALE GENOMIC DNA]</scope>
    <source>
        <strain evidence="1 2">M8UP14</strain>
    </source>
</reference>
<comment type="caution">
    <text evidence="1">The sequence shown here is derived from an EMBL/GenBank/DDBJ whole genome shotgun (WGS) entry which is preliminary data.</text>
</comment>
<gene>
    <name evidence="1" type="ORF">HDF16_001882</name>
</gene>
<dbReference type="Proteomes" id="UP000540989">
    <property type="component" value="Unassembled WGS sequence"/>
</dbReference>
<dbReference type="EMBL" id="JACHIP010000002">
    <property type="protein sequence ID" value="MBB5057197.1"/>
    <property type="molecule type" value="Genomic_DNA"/>
</dbReference>
<keyword evidence="2" id="KW-1185">Reference proteome</keyword>